<gene>
    <name evidence="1" type="ORF">MANT1106_LOCUS18310</name>
</gene>
<reference evidence="1" key="1">
    <citation type="submission" date="2021-01" db="EMBL/GenBank/DDBJ databases">
        <authorList>
            <person name="Corre E."/>
            <person name="Pelletier E."/>
            <person name="Niang G."/>
            <person name="Scheremetjew M."/>
            <person name="Finn R."/>
            <person name="Kale V."/>
            <person name="Holt S."/>
            <person name="Cochrane G."/>
            <person name="Meng A."/>
            <person name="Brown T."/>
            <person name="Cohen L."/>
        </authorList>
    </citation>
    <scope>NUCLEOTIDE SEQUENCE</scope>
    <source>
        <strain evidence="1">SL-175</strain>
    </source>
</reference>
<accession>A0A7S0SZK8</accession>
<proteinExistence type="predicted"/>
<name>A0A7S0SZK8_9CHLO</name>
<evidence type="ECO:0008006" key="2">
    <source>
        <dbReference type="Google" id="ProtNLM"/>
    </source>
</evidence>
<dbReference type="AlphaFoldDB" id="A0A7S0SZK8"/>
<dbReference type="Pfam" id="PF11697">
    <property type="entry name" value="DUF3293"/>
    <property type="match status" value="1"/>
</dbReference>
<evidence type="ECO:0000313" key="1">
    <source>
        <dbReference type="EMBL" id="CAD8718453.1"/>
    </source>
</evidence>
<dbReference type="InterPro" id="IPR021710">
    <property type="entry name" value="DUF3293"/>
</dbReference>
<sequence>MTCQLSRLFQRHASHSWRVAPARVRDPATSTLRTGTASSTYGHLQRTATSAASCDAGCRCLTTAGLTISFLLPLNSPATRRGTRTGATCGYDAAFSSSSSTMADDSLSDDSDNTRREKALGDLWASAYDGWIDVPGAGADVDPGTAIFARPVAARHAAADDAVAAATQSPPSPLASSPLLFPPIVTSSRLFALTGFNPMGEDRPVKENRAANKRLAAELASAAQTTSPAPKAWWRAFGFSREWREDGFVVAYTPEDAARGEADIVAMAVRYGQGAIFAYEPIPGRQDALLRRTVPAAMGQQVEADVTMERCVQPALEFAEPFPFPEHAAESAQYVAHPEAAP</sequence>
<dbReference type="EMBL" id="HBFC01030862">
    <property type="protein sequence ID" value="CAD8718453.1"/>
    <property type="molecule type" value="Transcribed_RNA"/>
</dbReference>
<protein>
    <recommendedName>
        <fullName evidence="2">DUF3293 domain-containing protein</fullName>
    </recommendedName>
</protein>
<organism evidence="1">
    <name type="scientific">Mantoniella antarctica</name>
    <dbReference type="NCBI Taxonomy" id="81844"/>
    <lineage>
        <taxon>Eukaryota</taxon>
        <taxon>Viridiplantae</taxon>
        <taxon>Chlorophyta</taxon>
        <taxon>Mamiellophyceae</taxon>
        <taxon>Mamiellales</taxon>
        <taxon>Mamiellaceae</taxon>
        <taxon>Mantoniella</taxon>
    </lineage>
</organism>